<comment type="caution">
    <text evidence="2">The sequence shown here is derived from an EMBL/GenBank/DDBJ whole genome shotgun (WGS) entry which is preliminary data.</text>
</comment>
<dbReference type="EMBL" id="LATX01002013">
    <property type="protein sequence ID" value="KTB35142.1"/>
    <property type="molecule type" value="Genomic_DNA"/>
</dbReference>
<sequence length="286" mass="31363">MASTLKVKPVQIQPSIDVPSLVQHAYENRNFVDSFSADSPLSSVPLSPFPSPPGSPKLSPDVSSAIRAPDMVLTSTALPGSNEEAAKGSHSKWQSKECWKQKRAEEKEDLSCYEPPPDTKCQHLKPSAHYVKVVDVNLNKIHVAANGYTGYHGWSSYQPGEYTLEQMCGLDSDFDFDLVEWDMSHSVSVIDYDDTLLMIEVSNPAAAFNFGPHVISLDCADYENCLDGFCAITTLHPSEGGYDYKKGSHLILWDLCLVIEFPPGATILLPSAILCHSNVAIEPNEC</sequence>
<feature type="region of interest" description="Disordered" evidence="1">
    <location>
        <begin position="38"/>
        <end position="63"/>
    </location>
</feature>
<accession>A0A0W0FFT6</accession>
<organism evidence="2 3">
    <name type="scientific">Moniliophthora roreri</name>
    <name type="common">Frosty pod rot fungus</name>
    <name type="synonym">Monilia roreri</name>
    <dbReference type="NCBI Taxonomy" id="221103"/>
    <lineage>
        <taxon>Eukaryota</taxon>
        <taxon>Fungi</taxon>
        <taxon>Dikarya</taxon>
        <taxon>Basidiomycota</taxon>
        <taxon>Agaricomycotina</taxon>
        <taxon>Agaricomycetes</taxon>
        <taxon>Agaricomycetidae</taxon>
        <taxon>Agaricales</taxon>
        <taxon>Marasmiineae</taxon>
        <taxon>Marasmiaceae</taxon>
        <taxon>Moniliophthora</taxon>
    </lineage>
</organism>
<evidence type="ECO:0000313" key="2">
    <source>
        <dbReference type="EMBL" id="KTB35142.1"/>
    </source>
</evidence>
<dbReference type="AlphaFoldDB" id="A0A0W0FFT6"/>
<evidence type="ECO:0000256" key="1">
    <source>
        <dbReference type="SAM" id="MobiDB-lite"/>
    </source>
</evidence>
<gene>
    <name evidence="2" type="ORF">WG66_12283</name>
</gene>
<dbReference type="Proteomes" id="UP000054988">
    <property type="component" value="Unassembled WGS sequence"/>
</dbReference>
<reference evidence="2 3" key="1">
    <citation type="submission" date="2015-12" db="EMBL/GenBank/DDBJ databases">
        <title>Draft genome sequence of Moniliophthora roreri, the causal agent of frosty pod rot of cacao.</title>
        <authorList>
            <person name="Aime M.C."/>
            <person name="Diaz-Valderrama J.R."/>
            <person name="Kijpornyongpan T."/>
            <person name="Phillips-Mora W."/>
        </authorList>
    </citation>
    <scope>NUCLEOTIDE SEQUENCE [LARGE SCALE GENOMIC DNA]</scope>
    <source>
        <strain evidence="2 3">MCA 2952</strain>
    </source>
</reference>
<name>A0A0W0FFT6_MONRR</name>
<protein>
    <submittedName>
        <fullName evidence="2">Uncharacterized protein</fullName>
    </submittedName>
</protein>
<evidence type="ECO:0000313" key="3">
    <source>
        <dbReference type="Proteomes" id="UP000054988"/>
    </source>
</evidence>
<proteinExistence type="predicted"/>